<dbReference type="PANTHER" id="PTHR43289:SF6">
    <property type="entry name" value="SERINE_THREONINE-PROTEIN KINASE NEKL-3"/>
    <property type="match status" value="1"/>
</dbReference>
<organism evidence="8 9">
    <name type="scientific">Caballeronia terrestris</name>
    <dbReference type="NCBI Taxonomy" id="1226301"/>
    <lineage>
        <taxon>Bacteria</taxon>
        <taxon>Pseudomonadati</taxon>
        <taxon>Pseudomonadota</taxon>
        <taxon>Betaproteobacteria</taxon>
        <taxon>Burkholderiales</taxon>
        <taxon>Burkholderiaceae</taxon>
        <taxon>Caballeronia</taxon>
    </lineage>
</organism>
<dbReference type="EMBL" id="FCOL02000150">
    <property type="protein sequence ID" value="SAL85099.1"/>
    <property type="molecule type" value="Genomic_DNA"/>
</dbReference>
<keyword evidence="3 8" id="KW-0418">Kinase</keyword>
<evidence type="ECO:0000256" key="6">
    <source>
        <dbReference type="SAM" id="MobiDB-lite"/>
    </source>
</evidence>
<dbReference type="PROSITE" id="PS50011">
    <property type="entry name" value="PROTEIN_KINASE_DOM"/>
    <property type="match status" value="1"/>
</dbReference>
<keyword evidence="9" id="KW-1185">Reference proteome</keyword>
<evidence type="ECO:0000313" key="9">
    <source>
        <dbReference type="Proteomes" id="UP000054925"/>
    </source>
</evidence>
<dbReference type="Gene3D" id="3.30.200.20">
    <property type="entry name" value="Phosphorylase Kinase, domain 1"/>
    <property type="match status" value="1"/>
</dbReference>
<dbReference type="InterPro" id="IPR000719">
    <property type="entry name" value="Prot_kinase_dom"/>
</dbReference>
<dbReference type="GO" id="GO:0005524">
    <property type="term" value="F:ATP binding"/>
    <property type="evidence" value="ECO:0007669"/>
    <property type="project" value="UniProtKB-UniRule"/>
</dbReference>
<dbReference type="PROSITE" id="PS00108">
    <property type="entry name" value="PROTEIN_KINASE_ST"/>
    <property type="match status" value="1"/>
</dbReference>
<protein>
    <submittedName>
        <fullName evidence="8">Serine/threonine protein kinase</fullName>
    </submittedName>
</protein>
<evidence type="ECO:0000256" key="5">
    <source>
        <dbReference type="PROSITE-ProRule" id="PRU10141"/>
    </source>
</evidence>
<dbReference type="RefSeq" id="WP_087660378.1">
    <property type="nucleotide sequence ID" value="NZ_FCOL02000150.1"/>
</dbReference>
<evidence type="ECO:0000313" key="8">
    <source>
        <dbReference type="EMBL" id="SAL85099.1"/>
    </source>
</evidence>
<evidence type="ECO:0000256" key="1">
    <source>
        <dbReference type="ARBA" id="ARBA00022679"/>
    </source>
</evidence>
<sequence>MTSFAEAIRTFHSDSQSRDAFYAGIDSALAANRVPRATLFAILDEEHAATPLPHDVYAAVKRRIENTPHPDPLDTSDETRVQTTPSGGSSRQSASQGAFGNGQVVAELDQVKGVGDTLNARFVLEECLGVGGMGTVYKALDLRKLEASDRRPYVAIKVLNLQFRGNPKSLIALQREARKAQTLAHRNIVTVYDFDRDGSVVYLTMEYLSGQPLSRMLRNPNFKGMPFSEAFPIFKGMANALAYAHERGFVHCDFKPANVFLTDTAEVKVIDFGIARVFQRPEEETEATIFDPGSLGALTPAYASPEMLEHLEPDPRDDVYALGCITYELLTGKHPFDRVPALQARSANMKPARPDDLGNKQWRALKAALSFDREARTLTVAQFLDELSEERPATSTGSKGLPAKALIGGAAIVAAILAAAGYYFYDQSKSNEEAPKETDVAGTVIAPATAPTPPAQQAAPPSAPAVVAAPAAPPALTLDAVNPVLAGVPCSALVASVHDRTVDVQGFVSEQYGTTRLKQVLAAVPGASTVNLGVTQVADSKCDVLKVFGPYWSANHQTGRPASLRTRAAGAKLTEGQPLILDVMTPGYDSYVNVDYFQLDGTVVHLVPNERAKDNQAPPHYTATIGTMGDWVVGAPFGSELVVLVTTPAPLFDTLRPGSEPKADYLRAVESRMTQLAGKYGRDHVAVDIVQISTQARKK</sequence>
<dbReference type="Proteomes" id="UP000054925">
    <property type="component" value="Unassembled WGS sequence"/>
</dbReference>
<dbReference type="CDD" id="cd14014">
    <property type="entry name" value="STKc_PknB_like"/>
    <property type="match status" value="1"/>
</dbReference>
<keyword evidence="8" id="KW-0723">Serine/threonine-protein kinase</keyword>
<evidence type="ECO:0000259" key="7">
    <source>
        <dbReference type="PROSITE" id="PS50011"/>
    </source>
</evidence>
<evidence type="ECO:0000256" key="3">
    <source>
        <dbReference type="ARBA" id="ARBA00022777"/>
    </source>
</evidence>
<dbReference type="InterPro" id="IPR008271">
    <property type="entry name" value="Ser/Thr_kinase_AS"/>
</dbReference>
<feature type="binding site" evidence="5">
    <location>
        <position position="157"/>
    </location>
    <ligand>
        <name>ATP</name>
        <dbReference type="ChEBI" id="CHEBI:30616"/>
    </ligand>
</feature>
<feature type="compositionally biased region" description="Low complexity" evidence="6">
    <location>
        <begin position="86"/>
        <end position="97"/>
    </location>
</feature>
<dbReference type="SUPFAM" id="SSF56112">
    <property type="entry name" value="Protein kinase-like (PK-like)"/>
    <property type="match status" value="1"/>
</dbReference>
<accession>A0A158KWJ3</accession>
<proteinExistence type="predicted"/>
<dbReference type="PANTHER" id="PTHR43289">
    <property type="entry name" value="MITOGEN-ACTIVATED PROTEIN KINASE KINASE KINASE 20-RELATED"/>
    <property type="match status" value="1"/>
</dbReference>
<dbReference type="GO" id="GO:0004674">
    <property type="term" value="F:protein serine/threonine kinase activity"/>
    <property type="evidence" value="ECO:0007669"/>
    <property type="project" value="UniProtKB-KW"/>
</dbReference>
<comment type="caution">
    <text evidence="8">The sequence shown here is derived from an EMBL/GenBank/DDBJ whole genome shotgun (WGS) entry which is preliminary data.</text>
</comment>
<dbReference type="OrthoDB" id="9791419at2"/>
<evidence type="ECO:0000256" key="4">
    <source>
        <dbReference type="ARBA" id="ARBA00022840"/>
    </source>
</evidence>
<dbReference type="InterPro" id="IPR011009">
    <property type="entry name" value="Kinase-like_dom_sf"/>
</dbReference>
<name>A0A158KWJ3_9BURK</name>
<keyword evidence="2 5" id="KW-0547">Nucleotide-binding</keyword>
<dbReference type="Pfam" id="PF00069">
    <property type="entry name" value="Pkinase"/>
    <property type="match status" value="1"/>
</dbReference>
<feature type="region of interest" description="Disordered" evidence="6">
    <location>
        <begin position="66"/>
        <end position="97"/>
    </location>
</feature>
<feature type="domain" description="Protein kinase" evidence="7">
    <location>
        <begin position="122"/>
        <end position="407"/>
    </location>
</feature>
<dbReference type="InterPro" id="IPR017441">
    <property type="entry name" value="Protein_kinase_ATP_BS"/>
</dbReference>
<dbReference type="PROSITE" id="PS00107">
    <property type="entry name" value="PROTEIN_KINASE_ATP"/>
    <property type="match status" value="1"/>
</dbReference>
<dbReference type="Gene3D" id="1.10.510.10">
    <property type="entry name" value="Transferase(Phosphotransferase) domain 1"/>
    <property type="match status" value="1"/>
</dbReference>
<evidence type="ECO:0000256" key="2">
    <source>
        <dbReference type="ARBA" id="ARBA00022741"/>
    </source>
</evidence>
<keyword evidence="1" id="KW-0808">Transferase</keyword>
<gene>
    <name evidence="8" type="ORF">AWB67_06851</name>
</gene>
<keyword evidence="4 5" id="KW-0067">ATP-binding</keyword>
<feature type="compositionally biased region" description="Basic and acidic residues" evidence="6">
    <location>
        <begin position="66"/>
        <end position="80"/>
    </location>
</feature>
<reference evidence="8" key="1">
    <citation type="submission" date="2016-01" db="EMBL/GenBank/DDBJ databases">
        <authorList>
            <person name="Peeters C."/>
        </authorList>
    </citation>
    <scope>NUCLEOTIDE SEQUENCE [LARGE SCALE GENOMIC DNA]</scope>
    <source>
        <strain evidence="8">LMG 22937</strain>
    </source>
</reference>
<dbReference type="AlphaFoldDB" id="A0A158KWJ3"/>